<comment type="caution">
    <text evidence="1">The sequence shown here is derived from an EMBL/GenBank/DDBJ whole genome shotgun (WGS) entry which is preliminary data.</text>
</comment>
<keyword evidence="2" id="KW-1185">Reference proteome</keyword>
<gene>
    <name evidence="1" type="ORF">Mal64_05480</name>
</gene>
<dbReference type="AlphaFoldDB" id="A0A5C5ZRM9"/>
<name>A0A5C5ZRM9_9BACT</name>
<sequence length="318" mass="34299">MASDKKPAQSDSPPAAGLSSRGQLLLALGVLACGWFVVQAAWRSWAPAVAASDAYRIAPENIELSPAAPPWVRSDLRGEALATAGLVGELSALDAPDRLQQRVADALRFHPWVRDVTGVVLTPPHGLRVSLEYRMPVAVAYAAQGGPASRWLPIDAEGYRLPAGDLSANELRLLPRIQSAGAAPLVGEPWEDPRLRGAVALIVRLGPAWRELRLVDVTPSPRPETRGASQHYLYTLRSSARMEIFWGAAPGHEPAGESTFEQKLSRLRAYIQQNGPIDKITTSPKRIEVRDGLIASERTVLLPAEPFDGDSSDAALLK</sequence>
<evidence type="ECO:0000313" key="1">
    <source>
        <dbReference type="EMBL" id="TWT90164.1"/>
    </source>
</evidence>
<proteinExistence type="predicted"/>
<evidence type="ECO:0000313" key="2">
    <source>
        <dbReference type="Proteomes" id="UP000315440"/>
    </source>
</evidence>
<dbReference type="EMBL" id="SJPQ01000001">
    <property type="protein sequence ID" value="TWT90164.1"/>
    <property type="molecule type" value="Genomic_DNA"/>
</dbReference>
<dbReference type="OrthoDB" id="287558at2"/>
<dbReference type="Proteomes" id="UP000315440">
    <property type="component" value="Unassembled WGS sequence"/>
</dbReference>
<protein>
    <recommendedName>
        <fullName evidence="3">Cell division protein FtsQ</fullName>
    </recommendedName>
</protein>
<dbReference type="PROSITE" id="PS51257">
    <property type="entry name" value="PROKAR_LIPOPROTEIN"/>
    <property type="match status" value="1"/>
</dbReference>
<evidence type="ECO:0008006" key="3">
    <source>
        <dbReference type="Google" id="ProtNLM"/>
    </source>
</evidence>
<accession>A0A5C5ZRM9</accession>
<dbReference type="RefSeq" id="WP_146396684.1">
    <property type="nucleotide sequence ID" value="NZ_SJPQ01000001.1"/>
</dbReference>
<organism evidence="1 2">
    <name type="scientific">Pseudobythopirellula maris</name>
    <dbReference type="NCBI Taxonomy" id="2527991"/>
    <lineage>
        <taxon>Bacteria</taxon>
        <taxon>Pseudomonadati</taxon>
        <taxon>Planctomycetota</taxon>
        <taxon>Planctomycetia</taxon>
        <taxon>Pirellulales</taxon>
        <taxon>Lacipirellulaceae</taxon>
        <taxon>Pseudobythopirellula</taxon>
    </lineage>
</organism>
<reference evidence="1 2" key="1">
    <citation type="submission" date="2019-02" db="EMBL/GenBank/DDBJ databases">
        <title>Deep-cultivation of Planctomycetes and their phenomic and genomic characterization uncovers novel biology.</title>
        <authorList>
            <person name="Wiegand S."/>
            <person name="Jogler M."/>
            <person name="Boedeker C."/>
            <person name="Pinto D."/>
            <person name="Vollmers J."/>
            <person name="Rivas-Marin E."/>
            <person name="Kohn T."/>
            <person name="Peeters S.H."/>
            <person name="Heuer A."/>
            <person name="Rast P."/>
            <person name="Oberbeckmann S."/>
            <person name="Bunk B."/>
            <person name="Jeske O."/>
            <person name="Meyerdierks A."/>
            <person name="Storesund J.E."/>
            <person name="Kallscheuer N."/>
            <person name="Luecker S."/>
            <person name="Lage O.M."/>
            <person name="Pohl T."/>
            <person name="Merkel B.J."/>
            <person name="Hornburger P."/>
            <person name="Mueller R.-W."/>
            <person name="Bruemmer F."/>
            <person name="Labrenz M."/>
            <person name="Spormann A.M."/>
            <person name="Op Den Camp H."/>
            <person name="Overmann J."/>
            <person name="Amann R."/>
            <person name="Jetten M.S.M."/>
            <person name="Mascher T."/>
            <person name="Medema M.H."/>
            <person name="Devos D.P."/>
            <person name="Kaster A.-K."/>
            <person name="Ovreas L."/>
            <person name="Rohde M."/>
            <person name="Galperin M.Y."/>
            <person name="Jogler C."/>
        </authorList>
    </citation>
    <scope>NUCLEOTIDE SEQUENCE [LARGE SCALE GENOMIC DNA]</scope>
    <source>
        <strain evidence="1 2">Mal64</strain>
    </source>
</reference>